<dbReference type="InterPro" id="IPR019052">
    <property type="entry name" value="DUF2383"/>
</dbReference>
<organism evidence="2 3">
    <name type="scientific">Arenibacter antarcticus</name>
    <dbReference type="NCBI Taxonomy" id="2040469"/>
    <lineage>
        <taxon>Bacteria</taxon>
        <taxon>Pseudomonadati</taxon>
        <taxon>Bacteroidota</taxon>
        <taxon>Flavobacteriia</taxon>
        <taxon>Flavobacteriales</taxon>
        <taxon>Flavobacteriaceae</taxon>
        <taxon>Arenibacter</taxon>
    </lineage>
</organism>
<dbReference type="InterPro" id="IPR011971">
    <property type="entry name" value="CHP02284"/>
</dbReference>
<feature type="domain" description="DUF2383" evidence="1">
    <location>
        <begin position="8"/>
        <end position="116"/>
    </location>
</feature>
<evidence type="ECO:0000259" key="1">
    <source>
        <dbReference type="Pfam" id="PF09537"/>
    </source>
</evidence>
<gene>
    <name evidence="2" type="ORF">ACFS1K_15555</name>
</gene>
<evidence type="ECO:0000313" key="2">
    <source>
        <dbReference type="EMBL" id="MFD2791192.1"/>
    </source>
</evidence>
<sequence length="149" mass="16842">MSTYTKNVGEKLNELLEKTYDAEKGYKKAAENSDHALLKAFFGRKSKERYNFGNALKTEIQNFGQEVDEGGSVTGVAHRAWMDVKAFFSSDKPEAMLEEAIRGEKAAVKEYRDLLSETSLPLSTTTLLTKQMNQIQADLNQVKRLEDVR</sequence>
<name>A0ABW5VHU5_9FLAO</name>
<evidence type="ECO:0000313" key="3">
    <source>
        <dbReference type="Proteomes" id="UP001597532"/>
    </source>
</evidence>
<protein>
    <submittedName>
        <fullName evidence="2">PA2169 family four-helix-bundle protein</fullName>
    </submittedName>
</protein>
<dbReference type="Proteomes" id="UP001597532">
    <property type="component" value="Unassembled WGS sequence"/>
</dbReference>
<dbReference type="Pfam" id="PF09537">
    <property type="entry name" value="DUF2383"/>
    <property type="match status" value="1"/>
</dbReference>
<comment type="caution">
    <text evidence="2">The sequence shown here is derived from an EMBL/GenBank/DDBJ whole genome shotgun (WGS) entry which is preliminary data.</text>
</comment>
<dbReference type="InterPro" id="IPR012347">
    <property type="entry name" value="Ferritin-like"/>
</dbReference>
<keyword evidence="3" id="KW-1185">Reference proteome</keyword>
<dbReference type="InterPro" id="IPR016920">
    <property type="entry name" value="UCP029477"/>
</dbReference>
<dbReference type="InterPro" id="IPR009078">
    <property type="entry name" value="Ferritin-like_SF"/>
</dbReference>
<dbReference type="SUPFAM" id="SSF47240">
    <property type="entry name" value="Ferritin-like"/>
    <property type="match status" value="1"/>
</dbReference>
<dbReference type="RefSeq" id="WP_251806395.1">
    <property type="nucleotide sequence ID" value="NZ_CP166679.1"/>
</dbReference>
<dbReference type="PIRSF" id="PIRSF029477">
    <property type="entry name" value="UCP029477"/>
    <property type="match status" value="1"/>
</dbReference>
<dbReference type="Gene3D" id="1.20.1260.10">
    <property type="match status" value="1"/>
</dbReference>
<dbReference type="NCBIfam" id="TIGR02284">
    <property type="entry name" value="PA2169 family four-helix-bundle protein"/>
    <property type="match status" value="1"/>
</dbReference>
<accession>A0ABW5VHU5</accession>
<proteinExistence type="predicted"/>
<reference evidence="3" key="1">
    <citation type="journal article" date="2019" name="Int. J. Syst. Evol. Microbiol.">
        <title>The Global Catalogue of Microorganisms (GCM) 10K type strain sequencing project: providing services to taxonomists for standard genome sequencing and annotation.</title>
        <authorList>
            <consortium name="The Broad Institute Genomics Platform"/>
            <consortium name="The Broad Institute Genome Sequencing Center for Infectious Disease"/>
            <person name="Wu L."/>
            <person name="Ma J."/>
        </authorList>
    </citation>
    <scope>NUCLEOTIDE SEQUENCE [LARGE SCALE GENOMIC DNA]</scope>
    <source>
        <strain evidence="3">KCTC 52924</strain>
    </source>
</reference>
<dbReference type="EMBL" id="JBHUOK010000032">
    <property type="protein sequence ID" value="MFD2791192.1"/>
    <property type="molecule type" value="Genomic_DNA"/>
</dbReference>